<dbReference type="GO" id="GO:0044281">
    <property type="term" value="P:small molecule metabolic process"/>
    <property type="evidence" value="ECO:0007669"/>
    <property type="project" value="UniProtKB-ARBA"/>
</dbReference>
<keyword evidence="4" id="KW-0460">Magnesium</keyword>
<dbReference type="PANTHER" id="PTHR46470:SF2">
    <property type="entry name" value="GLYCERALDEHYDE 3-PHOSPHATE PHOSPHATASE"/>
    <property type="match status" value="1"/>
</dbReference>
<name>A0A2T0W6R1_9LACT</name>
<dbReference type="GO" id="GO:0046872">
    <property type="term" value="F:metal ion binding"/>
    <property type="evidence" value="ECO:0007669"/>
    <property type="project" value="UniProtKB-KW"/>
</dbReference>
<dbReference type="PANTHER" id="PTHR46470">
    <property type="entry name" value="N-ACYLNEURAMINATE-9-PHOSPHATASE"/>
    <property type="match status" value="1"/>
</dbReference>
<accession>A0A2T0W6R1</accession>
<dbReference type="Gene3D" id="1.10.150.240">
    <property type="entry name" value="Putative phosphatase, domain 2"/>
    <property type="match status" value="1"/>
</dbReference>
<dbReference type="EMBL" id="PVTO01000012">
    <property type="protein sequence ID" value="PRY82386.1"/>
    <property type="molecule type" value="Genomic_DNA"/>
</dbReference>
<dbReference type="InterPro" id="IPR023214">
    <property type="entry name" value="HAD_sf"/>
</dbReference>
<reference evidence="5 6" key="1">
    <citation type="submission" date="2018-03" db="EMBL/GenBank/DDBJ databases">
        <title>Genomic Encyclopedia of Archaeal and Bacterial Type Strains, Phase II (KMG-II): from individual species to whole genera.</title>
        <authorList>
            <person name="Goeker M."/>
        </authorList>
    </citation>
    <scope>NUCLEOTIDE SEQUENCE [LARGE SCALE GENOMIC DNA]</scope>
    <source>
        <strain evidence="5 6">DSM 13175</strain>
    </source>
</reference>
<evidence type="ECO:0000256" key="3">
    <source>
        <dbReference type="ARBA" id="ARBA00022801"/>
    </source>
</evidence>
<keyword evidence="6" id="KW-1185">Reference proteome</keyword>
<gene>
    <name evidence="5" type="ORF">CLV38_11242</name>
</gene>
<dbReference type="NCBIfam" id="TIGR01549">
    <property type="entry name" value="HAD-SF-IA-v1"/>
    <property type="match status" value="1"/>
</dbReference>
<protein>
    <submittedName>
        <fullName evidence="5">Putative hydrolase of the HAD superfamily</fullName>
    </submittedName>
</protein>
<proteinExistence type="predicted"/>
<dbReference type="SUPFAM" id="SSF56784">
    <property type="entry name" value="HAD-like"/>
    <property type="match status" value="1"/>
</dbReference>
<comment type="cofactor">
    <cofactor evidence="1">
        <name>Mg(2+)</name>
        <dbReference type="ChEBI" id="CHEBI:18420"/>
    </cofactor>
</comment>
<keyword evidence="2" id="KW-0479">Metal-binding</keyword>
<dbReference type="AlphaFoldDB" id="A0A2T0W6R1"/>
<evidence type="ECO:0000313" key="6">
    <source>
        <dbReference type="Proteomes" id="UP000238205"/>
    </source>
</evidence>
<comment type="caution">
    <text evidence="5">The sequence shown here is derived from an EMBL/GenBank/DDBJ whole genome shotgun (WGS) entry which is preliminary data.</text>
</comment>
<organism evidence="5 6">
    <name type="scientific">Alkalibacterium olivapovliticus</name>
    <dbReference type="NCBI Taxonomy" id="99907"/>
    <lineage>
        <taxon>Bacteria</taxon>
        <taxon>Bacillati</taxon>
        <taxon>Bacillota</taxon>
        <taxon>Bacilli</taxon>
        <taxon>Lactobacillales</taxon>
        <taxon>Carnobacteriaceae</taxon>
        <taxon>Alkalibacterium</taxon>
    </lineage>
</organism>
<evidence type="ECO:0000256" key="2">
    <source>
        <dbReference type="ARBA" id="ARBA00022723"/>
    </source>
</evidence>
<dbReference type="RefSeq" id="WP_106193481.1">
    <property type="nucleotide sequence ID" value="NZ_PVTO01000012.1"/>
</dbReference>
<dbReference type="Proteomes" id="UP000238205">
    <property type="component" value="Unassembled WGS sequence"/>
</dbReference>
<dbReference type="Pfam" id="PF13419">
    <property type="entry name" value="HAD_2"/>
    <property type="match status" value="1"/>
</dbReference>
<keyword evidence="3 5" id="KW-0378">Hydrolase</keyword>
<dbReference type="InterPro" id="IPR041492">
    <property type="entry name" value="HAD_2"/>
</dbReference>
<dbReference type="InterPro" id="IPR023198">
    <property type="entry name" value="PGP-like_dom2"/>
</dbReference>
<dbReference type="Gene3D" id="3.40.50.1000">
    <property type="entry name" value="HAD superfamily/HAD-like"/>
    <property type="match status" value="1"/>
</dbReference>
<evidence type="ECO:0000256" key="4">
    <source>
        <dbReference type="ARBA" id="ARBA00022842"/>
    </source>
</evidence>
<dbReference type="InterPro" id="IPR006439">
    <property type="entry name" value="HAD-SF_hydro_IA"/>
</dbReference>
<dbReference type="InterPro" id="IPR036412">
    <property type="entry name" value="HAD-like_sf"/>
</dbReference>
<dbReference type="InterPro" id="IPR051400">
    <property type="entry name" value="HAD-like_hydrolase"/>
</dbReference>
<evidence type="ECO:0000256" key="1">
    <source>
        <dbReference type="ARBA" id="ARBA00001946"/>
    </source>
</evidence>
<dbReference type="GO" id="GO:0016791">
    <property type="term" value="F:phosphatase activity"/>
    <property type="evidence" value="ECO:0007669"/>
    <property type="project" value="TreeGrafter"/>
</dbReference>
<dbReference type="SFLD" id="SFLDS00003">
    <property type="entry name" value="Haloacid_Dehalogenase"/>
    <property type="match status" value="1"/>
</dbReference>
<evidence type="ECO:0000313" key="5">
    <source>
        <dbReference type="EMBL" id="PRY82386.1"/>
    </source>
</evidence>
<dbReference type="OrthoDB" id="25198at2"/>
<dbReference type="PRINTS" id="PR00413">
    <property type="entry name" value="HADHALOGNASE"/>
</dbReference>
<dbReference type="SFLD" id="SFLDG01129">
    <property type="entry name" value="C1.5:_HAD__Beta-PGM__Phosphata"/>
    <property type="match status" value="1"/>
</dbReference>
<sequence length="234" mass="27664">MWNFIFDLDNTLYDQFIPFKQAFEICFKDTKIDSRQLYERSRFYSDNVFNLTESGELPLVEMHIYRIKSAMSDFNLAITDFEALQFQKSYKKFQQEIKLLDEFENVLNFVCRANLKIGIITNGPKYHQKKKIEQLKLKKWIAKENIIISGEVGQSKPGKEIFKIAENRMKLKPEETYYIGDSFENDVVGAKRAGWKSIWMNHYKKSYNSNILPDYTLTDNKEALELIKKICNAK</sequence>